<dbReference type="Pfam" id="PF01464">
    <property type="entry name" value="SLT"/>
    <property type="match status" value="1"/>
</dbReference>
<dbReference type="SMART" id="SM00062">
    <property type="entry name" value="PBPb"/>
    <property type="match status" value="2"/>
</dbReference>
<dbReference type="InterPro" id="IPR008258">
    <property type="entry name" value="Transglycosylase_SLT_dom_1"/>
</dbReference>
<dbReference type="RefSeq" id="WP_382416537.1">
    <property type="nucleotide sequence ID" value="NZ_AP031500.1"/>
</dbReference>
<dbReference type="CDD" id="cd13403">
    <property type="entry name" value="MLTF-like"/>
    <property type="match status" value="1"/>
</dbReference>
<comment type="similarity">
    <text evidence="2">Belongs to the bacterial solute-binding protein 3 family.</text>
</comment>
<evidence type="ECO:0000313" key="8">
    <source>
        <dbReference type="Proteomes" id="UP001595548"/>
    </source>
</evidence>
<keyword evidence="4" id="KW-0998">Cell outer membrane</keyword>
<evidence type="ECO:0000256" key="5">
    <source>
        <dbReference type="SAM" id="SignalP"/>
    </source>
</evidence>
<dbReference type="InterPro" id="IPR023346">
    <property type="entry name" value="Lysozyme-like_dom_sf"/>
</dbReference>
<comment type="caution">
    <text evidence="7">The sequence shown here is derived from an EMBL/GenBank/DDBJ whole genome shotgun (WGS) entry which is preliminary data.</text>
</comment>
<evidence type="ECO:0000256" key="4">
    <source>
        <dbReference type="ARBA" id="ARBA00023237"/>
    </source>
</evidence>
<feature type="chain" id="PRO_5046791213" evidence="5">
    <location>
        <begin position="33"/>
        <end position="712"/>
    </location>
</feature>
<dbReference type="InterPro" id="IPR001638">
    <property type="entry name" value="Solute-binding_3/MltF_N"/>
</dbReference>
<accession>A0ABV7HWB9</accession>
<dbReference type="PANTHER" id="PTHR35936:SF32">
    <property type="entry name" value="MEMBRANE-BOUND LYTIC MUREIN TRANSGLYCOSYLASE F"/>
    <property type="match status" value="1"/>
</dbReference>
<gene>
    <name evidence="7" type="ORF">ACFOEB_10840</name>
</gene>
<dbReference type="PANTHER" id="PTHR35936">
    <property type="entry name" value="MEMBRANE-BOUND LYTIC MUREIN TRANSGLYCOSYLASE F"/>
    <property type="match status" value="1"/>
</dbReference>
<dbReference type="CDD" id="cd01009">
    <property type="entry name" value="PBP2_YfhD_N"/>
    <property type="match status" value="2"/>
</dbReference>
<keyword evidence="3 5" id="KW-0732">Signal</keyword>
<evidence type="ECO:0000256" key="1">
    <source>
        <dbReference type="ARBA" id="ARBA00004339"/>
    </source>
</evidence>
<feature type="domain" description="Solute-binding protein family 3/N-terminal" evidence="6">
    <location>
        <begin position="71"/>
        <end position="293"/>
    </location>
</feature>
<evidence type="ECO:0000256" key="2">
    <source>
        <dbReference type="ARBA" id="ARBA00010333"/>
    </source>
</evidence>
<evidence type="ECO:0000313" key="7">
    <source>
        <dbReference type="EMBL" id="MFC3155697.1"/>
    </source>
</evidence>
<dbReference type="Gene3D" id="1.10.530.10">
    <property type="match status" value="1"/>
</dbReference>
<sequence>MNILLTPRLSRSPIFYCLLALALLLGVSACSPNDEQGANATASSRAADTEAAAFNNYTETGDWPAIKKRGVLRLLVPRREYRGLPRTGMPTDGFRDLAEAFARDNGLRPEWIVKDSLAELIPALQQGEGDLIVNHMTRTAERELQVAFSLPLSRATERVVTPAGAAEVESLAQLAALSIVVPAGSSYQQTMARLARENPELGFNVTVQPHDGNPDTLVDMVVSGRFDATVLDDNVAESLTQYRDDFALGLSVSPTRPVAWAIRTRAEQLRSHLNQYLTRHTIDASSIDYRTDDLAEIKKRGVIRMITRNNPASYFMWRGDLMGFEYDLLKQYASEQNLRLEVEVAPPDVDPIDWLNAGRGDVIAAAMTVTPKRAERVAFTRFYNKVSEQLVSAKPRPALDELADVTGRTLVINPQHAYWQSAERFKAGGVDFTLTAPDEDLSSTEILMGVAEGRFDATIADSHLVAIEQRFAEGLLAGFELPQEQHAWAVRPTNPKLLASLNEFLNRQYRGLFFNVTYNKYFKNEERIGKYQGERLTFADGLSPYDDYVKPLGKNYQFDWRLIVAQMYQESRFKPDARSYAGARGLLQVLPSTAKELGYSIPFDAASGIEAGVTYLDWTRDRFEDHLPLDERLWFALAAYNAGFGHVQDARRLARQKGWDPDVWFDNVERAMLLLSRKEYSSKARFGYVRGTEPVQYVRNIRERYRGYLSAQ</sequence>
<evidence type="ECO:0000259" key="6">
    <source>
        <dbReference type="SMART" id="SM00062"/>
    </source>
</evidence>
<keyword evidence="8" id="KW-1185">Reference proteome</keyword>
<dbReference type="SUPFAM" id="SSF53955">
    <property type="entry name" value="Lysozyme-like"/>
    <property type="match status" value="1"/>
</dbReference>
<feature type="domain" description="Solute-binding protein family 3/N-terminal" evidence="6">
    <location>
        <begin position="302"/>
        <end position="525"/>
    </location>
</feature>
<name>A0ABV7HWB9_9GAMM</name>
<protein>
    <submittedName>
        <fullName evidence="7">Transporter substrate-binding domain-containing protein</fullName>
    </submittedName>
</protein>
<dbReference type="SUPFAM" id="SSF53850">
    <property type="entry name" value="Periplasmic binding protein-like II"/>
    <property type="match status" value="2"/>
</dbReference>
<dbReference type="Pfam" id="PF00497">
    <property type="entry name" value="SBP_bac_3"/>
    <property type="match status" value="2"/>
</dbReference>
<evidence type="ECO:0000256" key="3">
    <source>
        <dbReference type="ARBA" id="ARBA00022729"/>
    </source>
</evidence>
<feature type="signal peptide" evidence="5">
    <location>
        <begin position="1"/>
        <end position="32"/>
    </location>
</feature>
<keyword evidence="4" id="KW-0472">Membrane</keyword>
<reference evidence="8" key="1">
    <citation type="journal article" date="2019" name="Int. J. Syst. Evol. Microbiol.">
        <title>The Global Catalogue of Microorganisms (GCM) 10K type strain sequencing project: providing services to taxonomists for standard genome sequencing and annotation.</title>
        <authorList>
            <consortium name="The Broad Institute Genomics Platform"/>
            <consortium name="The Broad Institute Genome Sequencing Center for Infectious Disease"/>
            <person name="Wu L."/>
            <person name="Ma J."/>
        </authorList>
    </citation>
    <scope>NUCLEOTIDE SEQUENCE [LARGE SCALE GENOMIC DNA]</scope>
    <source>
        <strain evidence="8">KCTC 52141</strain>
    </source>
</reference>
<dbReference type="Proteomes" id="UP001595548">
    <property type="component" value="Unassembled WGS sequence"/>
</dbReference>
<dbReference type="Gene3D" id="3.40.190.10">
    <property type="entry name" value="Periplasmic binding protein-like II"/>
    <property type="match status" value="4"/>
</dbReference>
<dbReference type="EMBL" id="JBHRTL010000006">
    <property type="protein sequence ID" value="MFC3155697.1"/>
    <property type="molecule type" value="Genomic_DNA"/>
</dbReference>
<proteinExistence type="inferred from homology"/>
<organism evidence="7 8">
    <name type="scientific">Gilvimarinus japonicus</name>
    <dbReference type="NCBI Taxonomy" id="1796469"/>
    <lineage>
        <taxon>Bacteria</taxon>
        <taxon>Pseudomonadati</taxon>
        <taxon>Pseudomonadota</taxon>
        <taxon>Gammaproteobacteria</taxon>
        <taxon>Cellvibrionales</taxon>
        <taxon>Cellvibrionaceae</taxon>
        <taxon>Gilvimarinus</taxon>
    </lineage>
</organism>
<comment type="subcellular location">
    <subcellularLocation>
        <location evidence="1">Cell outer membrane</location>
        <topology evidence="1">Peripheral membrane protein</topology>
    </subcellularLocation>
</comment>